<evidence type="ECO:0000313" key="6">
    <source>
        <dbReference type="Proteomes" id="UP000002791"/>
    </source>
</evidence>
<dbReference type="Proteomes" id="UP000002791">
    <property type="component" value="Chromosome"/>
</dbReference>
<dbReference type="GO" id="GO:0003847">
    <property type="term" value="F:1-alkyl-2-acetylglycerophosphocholine esterase activity"/>
    <property type="evidence" value="ECO:0007669"/>
    <property type="project" value="TreeGrafter"/>
</dbReference>
<dbReference type="HOGENOM" id="CLU_026278_1_0_11"/>
<feature type="chain" id="PRO_5003601264" description="Lipase" evidence="4">
    <location>
        <begin position="30"/>
        <end position="405"/>
    </location>
</feature>
<dbReference type="PANTHER" id="PTHR10272:SF0">
    <property type="entry name" value="PLATELET-ACTIVATING FACTOR ACETYLHYDROLASE"/>
    <property type="match status" value="1"/>
</dbReference>
<dbReference type="Gene3D" id="3.40.50.1820">
    <property type="entry name" value="alpha/beta hydrolase"/>
    <property type="match status" value="1"/>
</dbReference>
<keyword evidence="1" id="KW-0378">Hydrolase</keyword>
<feature type="signal peptide" evidence="4">
    <location>
        <begin position="1"/>
        <end position="29"/>
    </location>
</feature>
<evidence type="ECO:0008006" key="7">
    <source>
        <dbReference type="Google" id="ProtNLM"/>
    </source>
</evidence>
<keyword evidence="2" id="KW-0442">Lipid degradation</keyword>
<reference evidence="5 6" key="1">
    <citation type="submission" date="2011-11" db="EMBL/GenBank/DDBJ databases">
        <title>The Noncontiguous Finished sequence of Saccharomonospora cyanea NA-134.</title>
        <authorList>
            <consortium name="US DOE Joint Genome Institute"/>
            <person name="Lucas S."/>
            <person name="Han J."/>
            <person name="Lapidus A."/>
            <person name="Cheng J.-F."/>
            <person name="Goodwin L."/>
            <person name="Pitluck S."/>
            <person name="Peters L."/>
            <person name="Ovchinnikova G."/>
            <person name="Lu M."/>
            <person name="Detter J.C."/>
            <person name="Han C."/>
            <person name="Tapia R."/>
            <person name="Land M."/>
            <person name="Hauser L."/>
            <person name="Kyrpides N."/>
            <person name="Ivanova N."/>
            <person name="Pagani I."/>
            <person name="Brambilla E.-M."/>
            <person name="Klenk H.-P."/>
            <person name="Woyke T."/>
        </authorList>
    </citation>
    <scope>NUCLEOTIDE SEQUENCE [LARGE SCALE GENOMIC DNA]</scope>
    <source>
        <strain evidence="5 6">NA-134</strain>
    </source>
</reference>
<dbReference type="STRING" id="882082.SaccyDRAFT_5107"/>
<keyword evidence="6" id="KW-1185">Reference proteome</keyword>
<protein>
    <recommendedName>
        <fullName evidence="7">Lipase</fullName>
    </recommendedName>
</protein>
<accession>H5XRF6</accession>
<dbReference type="InterPro" id="IPR029058">
    <property type="entry name" value="AB_hydrolase_fold"/>
</dbReference>
<dbReference type="AlphaFoldDB" id="H5XRF6"/>
<gene>
    <name evidence="5" type="ORF">SaccyDRAFT_5107</name>
</gene>
<dbReference type="SUPFAM" id="SSF53474">
    <property type="entry name" value="alpha/beta-Hydrolases"/>
    <property type="match status" value="1"/>
</dbReference>
<evidence type="ECO:0000256" key="1">
    <source>
        <dbReference type="ARBA" id="ARBA00022801"/>
    </source>
</evidence>
<keyword evidence="3" id="KW-0443">Lipid metabolism</keyword>
<dbReference type="eggNOG" id="COG4188">
    <property type="taxonomic scope" value="Bacteria"/>
</dbReference>
<evidence type="ECO:0000256" key="2">
    <source>
        <dbReference type="ARBA" id="ARBA00022963"/>
    </source>
</evidence>
<organism evidence="5 6">
    <name type="scientific">Saccharomonospora cyanea NA-134</name>
    <dbReference type="NCBI Taxonomy" id="882082"/>
    <lineage>
        <taxon>Bacteria</taxon>
        <taxon>Bacillati</taxon>
        <taxon>Actinomycetota</taxon>
        <taxon>Actinomycetes</taxon>
        <taxon>Pseudonocardiales</taxon>
        <taxon>Pseudonocardiaceae</taxon>
        <taxon>Saccharomonospora</taxon>
    </lineage>
</organism>
<dbReference type="GO" id="GO:0016042">
    <property type="term" value="P:lipid catabolic process"/>
    <property type="evidence" value="ECO:0007669"/>
    <property type="project" value="UniProtKB-KW"/>
</dbReference>
<sequence>MTGKRTARAVVGVAVAALVATIAPTTAVAEELPDPVRYELPRPSGPYQVGVIELHLVDRSRVDPWVPDSVREVMATVRYPAVRGTGEPAPYLTPGAARAMAESDAAQLGINPEVLDYTFDTHSRVGARALGGDRPVVVYSPGAEMPRSLGTAQLEELTSRGYVTVAIDHTHEATAVEFPDGRVAEGVLGEWELDTARTMMDTRVDDVRFVLDQLEVLARGGNPDAADRPLPRGLGRALDLSRVGMFGHSGGGFTTGEVMLDDRRVDAGANLDGSMAYSQEHFAPVAREGLDRPFLLMSAGDHSEANDPSWQEFLRNHHAWLLRLHLPEGEHFSYTDHQVLLPQLTAHLGVDPTLTARIIGTVDGERSMRSQVTYLTAFFDRHLRGIPQWLLAGPSPAHPDVEFLR</sequence>
<evidence type="ECO:0000313" key="5">
    <source>
        <dbReference type="EMBL" id="EHR63901.1"/>
    </source>
</evidence>
<dbReference type="Pfam" id="PF03403">
    <property type="entry name" value="PAF-AH_p_II"/>
    <property type="match status" value="1"/>
</dbReference>
<evidence type="ECO:0000256" key="3">
    <source>
        <dbReference type="ARBA" id="ARBA00023098"/>
    </source>
</evidence>
<proteinExistence type="predicted"/>
<dbReference type="PANTHER" id="PTHR10272">
    <property type="entry name" value="PLATELET-ACTIVATING FACTOR ACETYLHYDROLASE"/>
    <property type="match status" value="1"/>
</dbReference>
<name>H5XRF6_9PSEU</name>
<evidence type="ECO:0000256" key="4">
    <source>
        <dbReference type="SAM" id="SignalP"/>
    </source>
</evidence>
<dbReference type="RefSeq" id="WP_005460490.1">
    <property type="nucleotide sequence ID" value="NZ_CM001440.1"/>
</dbReference>
<keyword evidence="4" id="KW-0732">Signal</keyword>
<dbReference type="EMBL" id="CM001440">
    <property type="protein sequence ID" value="EHR63901.1"/>
    <property type="molecule type" value="Genomic_DNA"/>
</dbReference>